<reference evidence="9" key="2">
    <citation type="submission" date="2021-03" db="EMBL/GenBank/DDBJ databases">
        <authorList>
            <person name="Cao W."/>
        </authorList>
    </citation>
    <scope>NUCLEOTIDE SEQUENCE</scope>
    <source>
        <strain evidence="9">110414</strain>
    </source>
</reference>
<evidence type="ECO:0000256" key="2">
    <source>
        <dbReference type="ARBA" id="ARBA00006577"/>
    </source>
</evidence>
<reference evidence="9" key="1">
    <citation type="journal article" date="2016" name="Int. J. Syst. Evol. Microbiol.">
        <title>Pseudoxanthomonas helianthi sp. nov., isolated from roots of Jerusalem artichoke (Helianthus tuberosus).</title>
        <authorList>
            <person name="Kittiwongwattana C."/>
            <person name="Thawai C."/>
        </authorList>
    </citation>
    <scope>NUCLEOTIDE SEQUENCE</scope>
    <source>
        <strain evidence="9">110414</strain>
    </source>
</reference>
<dbReference type="Pfam" id="PF00254">
    <property type="entry name" value="FKBP_C"/>
    <property type="match status" value="1"/>
</dbReference>
<comment type="similarity">
    <text evidence="2 6">Belongs to the FKBP-type PPIase family.</text>
</comment>
<keyword evidence="3 5" id="KW-0697">Rotamase</keyword>
<dbReference type="InterPro" id="IPR001179">
    <property type="entry name" value="PPIase_FKBP_dom"/>
</dbReference>
<gene>
    <name evidence="9" type="ORF">J5837_11095</name>
</gene>
<dbReference type="AlphaFoldDB" id="A0A941AUD5"/>
<dbReference type="Gene3D" id="3.10.50.40">
    <property type="match status" value="1"/>
</dbReference>
<organism evidence="9 10">
    <name type="scientific">Pseudoxanthomonas helianthi</name>
    <dbReference type="NCBI Taxonomy" id="1453541"/>
    <lineage>
        <taxon>Bacteria</taxon>
        <taxon>Pseudomonadati</taxon>
        <taxon>Pseudomonadota</taxon>
        <taxon>Gammaproteobacteria</taxon>
        <taxon>Lysobacterales</taxon>
        <taxon>Lysobacteraceae</taxon>
        <taxon>Pseudoxanthomonas</taxon>
    </lineage>
</organism>
<dbReference type="PANTHER" id="PTHR43811">
    <property type="entry name" value="FKBP-TYPE PEPTIDYL-PROLYL CIS-TRANS ISOMERASE FKPA"/>
    <property type="match status" value="1"/>
</dbReference>
<dbReference type="Proteomes" id="UP000673447">
    <property type="component" value="Unassembled WGS sequence"/>
</dbReference>
<dbReference type="RefSeq" id="WP_210536801.1">
    <property type="nucleotide sequence ID" value="NZ_JAGKTC010000002.1"/>
</dbReference>
<dbReference type="InterPro" id="IPR036944">
    <property type="entry name" value="PPIase_FKBP_N_sf"/>
</dbReference>
<comment type="catalytic activity">
    <reaction evidence="1 5 6">
        <text>[protein]-peptidylproline (omega=180) = [protein]-peptidylproline (omega=0)</text>
        <dbReference type="Rhea" id="RHEA:16237"/>
        <dbReference type="Rhea" id="RHEA-COMP:10747"/>
        <dbReference type="Rhea" id="RHEA-COMP:10748"/>
        <dbReference type="ChEBI" id="CHEBI:83833"/>
        <dbReference type="ChEBI" id="CHEBI:83834"/>
        <dbReference type="EC" id="5.2.1.8"/>
    </reaction>
</comment>
<evidence type="ECO:0000259" key="8">
    <source>
        <dbReference type="PROSITE" id="PS50059"/>
    </source>
</evidence>
<dbReference type="EMBL" id="JAGKTC010000002">
    <property type="protein sequence ID" value="MBP3984959.1"/>
    <property type="molecule type" value="Genomic_DNA"/>
</dbReference>
<dbReference type="PANTHER" id="PTHR43811:SF23">
    <property type="entry name" value="FKBP-TYPE 22 KDA PEPTIDYL-PROLYL CIS-TRANS ISOMERASE"/>
    <property type="match status" value="1"/>
</dbReference>
<name>A0A941AUD5_9GAMM</name>
<evidence type="ECO:0000313" key="10">
    <source>
        <dbReference type="Proteomes" id="UP000673447"/>
    </source>
</evidence>
<dbReference type="GO" id="GO:0003755">
    <property type="term" value="F:peptidyl-prolyl cis-trans isomerase activity"/>
    <property type="evidence" value="ECO:0007669"/>
    <property type="project" value="UniProtKB-UniRule"/>
</dbReference>
<evidence type="ECO:0000256" key="3">
    <source>
        <dbReference type="ARBA" id="ARBA00023110"/>
    </source>
</evidence>
<evidence type="ECO:0000256" key="1">
    <source>
        <dbReference type="ARBA" id="ARBA00000971"/>
    </source>
</evidence>
<evidence type="ECO:0000256" key="4">
    <source>
        <dbReference type="ARBA" id="ARBA00023235"/>
    </source>
</evidence>
<dbReference type="PROSITE" id="PS50059">
    <property type="entry name" value="FKBP_PPIASE"/>
    <property type="match status" value="1"/>
</dbReference>
<dbReference type="InterPro" id="IPR046357">
    <property type="entry name" value="PPIase_dom_sf"/>
</dbReference>
<dbReference type="Pfam" id="PF01346">
    <property type="entry name" value="FKBP_N"/>
    <property type="match status" value="1"/>
</dbReference>
<feature type="chain" id="PRO_5037276024" description="Peptidyl-prolyl cis-trans isomerase" evidence="7">
    <location>
        <begin position="23"/>
        <end position="240"/>
    </location>
</feature>
<evidence type="ECO:0000313" key="9">
    <source>
        <dbReference type="EMBL" id="MBP3984959.1"/>
    </source>
</evidence>
<evidence type="ECO:0000256" key="5">
    <source>
        <dbReference type="PROSITE-ProRule" id="PRU00277"/>
    </source>
</evidence>
<dbReference type="EC" id="5.2.1.8" evidence="6"/>
<evidence type="ECO:0000256" key="7">
    <source>
        <dbReference type="SAM" id="SignalP"/>
    </source>
</evidence>
<dbReference type="SUPFAM" id="SSF54534">
    <property type="entry name" value="FKBP-like"/>
    <property type="match status" value="1"/>
</dbReference>
<feature type="signal peptide" evidence="7">
    <location>
        <begin position="1"/>
        <end position="22"/>
    </location>
</feature>
<accession>A0A941AUD5</accession>
<dbReference type="InterPro" id="IPR000774">
    <property type="entry name" value="PPIase_FKBP_N"/>
</dbReference>
<comment type="caution">
    <text evidence="9">The sequence shown here is derived from an EMBL/GenBank/DDBJ whole genome shotgun (WGS) entry which is preliminary data.</text>
</comment>
<evidence type="ECO:0000256" key="6">
    <source>
        <dbReference type="RuleBase" id="RU003915"/>
    </source>
</evidence>
<feature type="domain" description="PPIase FKBP-type" evidence="8">
    <location>
        <begin position="148"/>
        <end position="240"/>
    </location>
</feature>
<keyword evidence="10" id="KW-1185">Reference proteome</keyword>
<protein>
    <recommendedName>
        <fullName evidence="6">Peptidyl-prolyl cis-trans isomerase</fullName>
        <ecNumber evidence="6">5.2.1.8</ecNumber>
    </recommendedName>
</protein>
<sequence length="240" mass="25420">MKLRLLSASLLALTLAAGSAAAQDTASEKGKLSYYFGYDFGNNLQGLTERGEQIDIESLVKGLRDAYAKQKPAITAEQLKPAIEAFQKREEGRAAKAKADFEKMAADNNAKSTAFLTQNKAKAGVQTLPSGVQYRVLEAGTGAKPTQASSVTLQYRGSLIDGRTFVDTYSPPPGQAAPPPLAIKISEVPLVGLREALQLMPAGSRWEVVLPADKAYGNGPQSPVGPGQAVVFDVKLVSVK</sequence>
<dbReference type="Gene3D" id="1.10.287.460">
    <property type="entry name" value="Peptidyl-prolyl cis-trans isomerase, FKBP-type, N-terminal domain"/>
    <property type="match status" value="1"/>
</dbReference>
<keyword evidence="7" id="KW-0732">Signal</keyword>
<keyword evidence="4 5" id="KW-0413">Isomerase</keyword>
<proteinExistence type="inferred from homology"/>
<dbReference type="GO" id="GO:0006457">
    <property type="term" value="P:protein folding"/>
    <property type="evidence" value="ECO:0007669"/>
    <property type="project" value="InterPro"/>
</dbReference>